<evidence type="ECO:0000256" key="1">
    <source>
        <dbReference type="SAM" id="Coils"/>
    </source>
</evidence>
<name>A0ABV8MMM0_9NEIS</name>
<feature type="coiled-coil region" evidence="1">
    <location>
        <begin position="33"/>
        <end position="71"/>
    </location>
</feature>
<evidence type="ECO:0000313" key="2">
    <source>
        <dbReference type="EMBL" id="MFC4158257.1"/>
    </source>
</evidence>
<keyword evidence="3" id="KW-1185">Reference proteome</keyword>
<dbReference type="RefSeq" id="WP_378160732.1">
    <property type="nucleotide sequence ID" value="NZ_JBHSBU010000001.1"/>
</dbReference>
<comment type="caution">
    <text evidence="2">The sequence shown here is derived from an EMBL/GenBank/DDBJ whole genome shotgun (WGS) entry which is preliminary data.</text>
</comment>
<sequence length="116" mass="12853">MTASTFDTHELLERLEKAGIPTDQAQAQVSIVVEVLEKETERARQSIQVVIDQLHLEIDALSARIASLDASPRTTVPLRGHVSQANIVDLLAMPDIEDIDFNPPRIDIQLKPAEFS</sequence>
<organism evidence="2 3">
    <name type="scientific">Chitinimonas lacunae</name>
    <dbReference type="NCBI Taxonomy" id="1963018"/>
    <lineage>
        <taxon>Bacteria</taxon>
        <taxon>Pseudomonadati</taxon>
        <taxon>Pseudomonadota</taxon>
        <taxon>Betaproteobacteria</taxon>
        <taxon>Neisseriales</taxon>
        <taxon>Chitinibacteraceae</taxon>
        <taxon>Chitinimonas</taxon>
    </lineage>
</organism>
<keyword evidence="1" id="KW-0175">Coiled coil</keyword>
<accession>A0ABV8MMM0</accession>
<dbReference type="Gene3D" id="1.20.5.340">
    <property type="match status" value="1"/>
</dbReference>
<evidence type="ECO:0008006" key="4">
    <source>
        <dbReference type="Google" id="ProtNLM"/>
    </source>
</evidence>
<dbReference type="EMBL" id="JBHSBU010000001">
    <property type="protein sequence ID" value="MFC4158257.1"/>
    <property type="molecule type" value="Genomic_DNA"/>
</dbReference>
<evidence type="ECO:0000313" key="3">
    <source>
        <dbReference type="Proteomes" id="UP001595791"/>
    </source>
</evidence>
<dbReference type="Proteomes" id="UP001595791">
    <property type="component" value="Unassembled WGS sequence"/>
</dbReference>
<protein>
    <recommendedName>
        <fullName evidence="4">DUF1640 domain-containing protein</fullName>
    </recommendedName>
</protein>
<reference evidence="3" key="1">
    <citation type="journal article" date="2019" name="Int. J. Syst. Evol. Microbiol.">
        <title>The Global Catalogue of Microorganisms (GCM) 10K type strain sequencing project: providing services to taxonomists for standard genome sequencing and annotation.</title>
        <authorList>
            <consortium name="The Broad Institute Genomics Platform"/>
            <consortium name="The Broad Institute Genome Sequencing Center for Infectious Disease"/>
            <person name="Wu L."/>
            <person name="Ma J."/>
        </authorList>
    </citation>
    <scope>NUCLEOTIDE SEQUENCE [LARGE SCALE GENOMIC DNA]</scope>
    <source>
        <strain evidence="3">LMG 29894</strain>
    </source>
</reference>
<gene>
    <name evidence="2" type="ORF">ACFOW7_02680</name>
</gene>
<proteinExistence type="predicted"/>